<dbReference type="Proteomes" id="UP000326903">
    <property type="component" value="Unassembled WGS sequence"/>
</dbReference>
<dbReference type="AlphaFoldDB" id="A0A5J5IKJ1"/>
<dbReference type="PROSITE" id="PS50104">
    <property type="entry name" value="TIR"/>
    <property type="match status" value="1"/>
</dbReference>
<dbReference type="InterPro" id="IPR035897">
    <property type="entry name" value="Toll_tir_struct_dom_sf"/>
</dbReference>
<protein>
    <submittedName>
        <fullName evidence="2">Toll/interleukin-1 receptor domain-containing protein</fullName>
    </submittedName>
</protein>
<evidence type="ECO:0000313" key="2">
    <source>
        <dbReference type="EMBL" id="KAA9041261.1"/>
    </source>
</evidence>
<comment type="caution">
    <text evidence="2">The sequence shown here is derived from an EMBL/GenBank/DDBJ whole genome shotgun (WGS) entry which is preliminary data.</text>
</comment>
<dbReference type="SUPFAM" id="SSF52200">
    <property type="entry name" value="Toll/Interleukin receptor TIR domain"/>
    <property type="match status" value="1"/>
</dbReference>
<dbReference type="GO" id="GO:0007165">
    <property type="term" value="P:signal transduction"/>
    <property type="evidence" value="ECO:0007669"/>
    <property type="project" value="InterPro"/>
</dbReference>
<evidence type="ECO:0000259" key="1">
    <source>
        <dbReference type="PROSITE" id="PS50104"/>
    </source>
</evidence>
<evidence type="ECO:0000313" key="3">
    <source>
        <dbReference type="Proteomes" id="UP000326903"/>
    </source>
</evidence>
<sequence length="433" mass="50046">MNKNLSEQSDWDELLDFITDRQLTPILGKEMYKFKQDDLLIPVDEYLSQQMLGQYHISDQQELTLTQAVNYLVNEKKVKTMDIIRKLKLMLREINFEFPLLTQFLSITDLNYYVNTAVYNNVLENNLSAIRKQAATSINFSINEPFSDADDLDKLKAPFVFNVFGSLLNTVDPALSEEDMLEYTGHFKERIKNSANIINALKNKNLLFLGCAFPDWMVRFILRLLSNEPMHDWGSKRTIIVVNDMSDVKKKQYEFLKNYDVVTYEGNTKDFVEELTTRWKQKNPASVKNKMVFLSYTVKDKEAVENLKKAIEGISNVTCWYDNREIVPGDDFKTEIAKNIKSADLFIPLISANSLLHKDGYVQLEWFTADNVNTFRKIDGNTSKYLMPVVIDDTNPYDNNVPKYFSELSIGKVPAGNPGQEFINQIRETLNLS</sequence>
<dbReference type="RefSeq" id="WP_150413350.1">
    <property type="nucleotide sequence ID" value="NZ_VYQF01000001.1"/>
</dbReference>
<dbReference type="Gene3D" id="3.40.50.10140">
    <property type="entry name" value="Toll/interleukin-1 receptor homology (TIR) domain"/>
    <property type="match status" value="1"/>
</dbReference>
<gene>
    <name evidence="2" type="ORF">FW778_04285</name>
</gene>
<reference evidence="2 3" key="1">
    <citation type="submission" date="2019-09" db="EMBL/GenBank/DDBJ databases">
        <title>Draft genome sequence of Ginsengibacter sp. BR5-29.</title>
        <authorList>
            <person name="Im W.-T."/>
        </authorList>
    </citation>
    <scope>NUCLEOTIDE SEQUENCE [LARGE SCALE GENOMIC DNA]</scope>
    <source>
        <strain evidence="2 3">BR5-29</strain>
    </source>
</reference>
<keyword evidence="2" id="KW-0675">Receptor</keyword>
<dbReference type="Pfam" id="PF13289">
    <property type="entry name" value="SIR2_2"/>
    <property type="match status" value="1"/>
</dbReference>
<organism evidence="2 3">
    <name type="scientific">Ginsengibacter hankyongi</name>
    <dbReference type="NCBI Taxonomy" id="2607284"/>
    <lineage>
        <taxon>Bacteria</taxon>
        <taxon>Pseudomonadati</taxon>
        <taxon>Bacteroidota</taxon>
        <taxon>Chitinophagia</taxon>
        <taxon>Chitinophagales</taxon>
        <taxon>Chitinophagaceae</taxon>
        <taxon>Ginsengibacter</taxon>
    </lineage>
</organism>
<name>A0A5J5IKJ1_9BACT</name>
<dbReference type="InterPro" id="IPR000157">
    <property type="entry name" value="TIR_dom"/>
</dbReference>
<keyword evidence="3" id="KW-1185">Reference proteome</keyword>
<dbReference type="EMBL" id="VYQF01000001">
    <property type="protein sequence ID" value="KAA9041261.1"/>
    <property type="molecule type" value="Genomic_DNA"/>
</dbReference>
<feature type="domain" description="TIR" evidence="1">
    <location>
        <begin position="288"/>
        <end position="430"/>
    </location>
</feature>
<proteinExistence type="predicted"/>
<dbReference type="Pfam" id="PF13676">
    <property type="entry name" value="TIR_2"/>
    <property type="match status" value="1"/>
</dbReference>
<accession>A0A5J5IKJ1</accession>